<keyword evidence="2" id="KW-1185">Reference proteome</keyword>
<evidence type="ECO:0000313" key="2">
    <source>
        <dbReference type="Proteomes" id="UP001357485"/>
    </source>
</evidence>
<dbReference type="EMBL" id="JAVRRA010001858">
    <property type="protein sequence ID" value="KAK5278970.1"/>
    <property type="molecule type" value="Genomic_DNA"/>
</dbReference>
<sequence length="53" mass="5561">MERAPDLRTLERLPYLAAVIKEALRLTSGVTTGLSRVVPPEGAGICGTVVPGK</sequence>
<evidence type="ECO:0000313" key="1">
    <source>
        <dbReference type="EMBL" id="KAK5278970.1"/>
    </source>
</evidence>
<dbReference type="SUPFAM" id="SSF48264">
    <property type="entry name" value="Cytochrome P450"/>
    <property type="match status" value="1"/>
</dbReference>
<accession>A0ABR0M3L7</accession>
<gene>
    <name evidence="1" type="ORF">LTR16_008100</name>
</gene>
<dbReference type="Pfam" id="PF00067">
    <property type="entry name" value="p450"/>
    <property type="match status" value="1"/>
</dbReference>
<name>A0ABR0M3L7_9PEZI</name>
<protein>
    <recommendedName>
        <fullName evidence="3">Cytochrome P450</fullName>
    </recommendedName>
</protein>
<dbReference type="InterPro" id="IPR001128">
    <property type="entry name" value="Cyt_P450"/>
</dbReference>
<reference evidence="1 2" key="1">
    <citation type="submission" date="2023-08" db="EMBL/GenBank/DDBJ databases">
        <title>Black Yeasts Isolated from many extreme environments.</title>
        <authorList>
            <person name="Coleine C."/>
            <person name="Stajich J.E."/>
            <person name="Selbmann L."/>
        </authorList>
    </citation>
    <scope>NUCLEOTIDE SEQUENCE [LARGE SCALE GENOMIC DNA]</scope>
    <source>
        <strain evidence="1 2">CCFEE 536</strain>
    </source>
</reference>
<dbReference type="Proteomes" id="UP001357485">
    <property type="component" value="Unassembled WGS sequence"/>
</dbReference>
<evidence type="ECO:0008006" key="3">
    <source>
        <dbReference type="Google" id="ProtNLM"/>
    </source>
</evidence>
<dbReference type="Gene3D" id="1.10.630.10">
    <property type="entry name" value="Cytochrome P450"/>
    <property type="match status" value="1"/>
</dbReference>
<organism evidence="1 2">
    <name type="scientific">Cryomyces antarcticus</name>
    <dbReference type="NCBI Taxonomy" id="329879"/>
    <lineage>
        <taxon>Eukaryota</taxon>
        <taxon>Fungi</taxon>
        <taxon>Dikarya</taxon>
        <taxon>Ascomycota</taxon>
        <taxon>Pezizomycotina</taxon>
        <taxon>Dothideomycetes</taxon>
        <taxon>Dothideomycetes incertae sedis</taxon>
        <taxon>Cryomyces</taxon>
    </lineage>
</organism>
<proteinExistence type="predicted"/>
<comment type="caution">
    <text evidence="1">The sequence shown here is derived from an EMBL/GenBank/DDBJ whole genome shotgun (WGS) entry which is preliminary data.</text>
</comment>
<dbReference type="InterPro" id="IPR036396">
    <property type="entry name" value="Cyt_P450_sf"/>
</dbReference>
<feature type="non-terminal residue" evidence="1">
    <location>
        <position position="53"/>
    </location>
</feature>